<reference evidence="1 2" key="1">
    <citation type="journal article" date="2018" name="PLoS Genet.">
        <title>Population sequencing reveals clonal diversity and ancestral inbreeding in the grapevine cultivar Chardonnay.</title>
        <authorList>
            <person name="Roach M.J."/>
            <person name="Johnson D.L."/>
            <person name="Bohlmann J."/>
            <person name="van Vuuren H.J."/>
            <person name="Jones S.J."/>
            <person name="Pretorius I.S."/>
            <person name="Schmidt S.A."/>
            <person name="Borneman A.R."/>
        </authorList>
    </citation>
    <scope>NUCLEOTIDE SEQUENCE [LARGE SCALE GENOMIC DNA]</scope>
    <source>
        <strain evidence="2">cv. Chardonnay</strain>
        <tissue evidence="1">Leaf</tissue>
    </source>
</reference>
<gene>
    <name evidence="1" type="ORF">CK203_012150</name>
</gene>
<organism evidence="1 2">
    <name type="scientific">Vitis vinifera</name>
    <name type="common">Grape</name>
    <dbReference type="NCBI Taxonomy" id="29760"/>
    <lineage>
        <taxon>Eukaryota</taxon>
        <taxon>Viridiplantae</taxon>
        <taxon>Streptophyta</taxon>
        <taxon>Embryophyta</taxon>
        <taxon>Tracheophyta</taxon>
        <taxon>Spermatophyta</taxon>
        <taxon>Magnoliopsida</taxon>
        <taxon>eudicotyledons</taxon>
        <taxon>Gunneridae</taxon>
        <taxon>Pentapetalae</taxon>
        <taxon>rosids</taxon>
        <taxon>Vitales</taxon>
        <taxon>Vitaceae</taxon>
        <taxon>Viteae</taxon>
        <taxon>Vitis</taxon>
    </lineage>
</organism>
<proteinExistence type="predicted"/>
<evidence type="ECO:0000313" key="1">
    <source>
        <dbReference type="EMBL" id="RVX14738.1"/>
    </source>
</evidence>
<dbReference type="AlphaFoldDB" id="A0A438K0N2"/>
<comment type="caution">
    <text evidence="1">The sequence shown here is derived from an EMBL/GenBank/DDBJ whole genome shotgun (WGS) entry which is preliminary data.</text>
</comment>
<accession>A0A438K0N2</accession>
<dbReference type="Proteomes" id="UP000288805">
    <property type="component" value="Unassembled WGS sequence"/>
</dbReference>
<evidence type="ECO:0000313" key="2">
    <source>
        <dbReference type="Proteomes" id="UP000288805"/>
    </source>
</evidence>
<name>A0A438K0N2_VITVI</name>
<sequence length="152" mass="17044">MKAATRDGMCSKSRWQGPCWPGNVEVLDIVHVSKEGAFPMLSTYQRRSLSESLYCHGEGVHAVSLGSSCHFHASHHCFSFAWPWRSPLRPKELWSGESEELPMPVTVLEEVQQDTALQTLHVLLLEVLPKKKVPVHSPGYYGNKVVCPGYNN</sequence>
<dbReference type="EMBL" id="QGNW01000020">
    <property type="protein sequence ID" value="RVX14738.1"/>
    <property type="molecule type" value="Genomic_DNA"/>
</dbReference>
<protein>
    <submittedName>
        <fullName evidence="1">Uncharacterized protein</fullName>
    </submittedName>
</protein>